<reference evidence="3" key="1">
    <citation type="journal article" date="2021" name="Nat. Commun.">
        <title>Genetic determinants of endophytism in the Arabidopsis root mycobiome.</title>
        <authorList>
            <person name="Mesny F."/>
            <person name="Miyauchi S."/>
            <person name="Thiergart T."/>
            <person name="Pickel B."/>
            <person name="Atanasova L."/>
            <person name="Karlsson M."/>
            <person name="Huettel B."/>
            <person name="Barry K.W."/>
            <person name="Haridas S."/>
            <person name="Chen C."/>
            <person name="Bauer D."/>
            <person name="Andreopoulos W."/>
            <person name="Pangilinan J."/>
            <person name="LaButti K."/>
            <person name="Riley R."/>
            <person name="Lipzen A."/>
            <person name="Clum A."/>
            <person name="Drula E."/>
            <person name="Henrissat B."/>
            <person name="Kohler A."/>
            <person name="Grigoriev I.V."/>
            <person name="Martin F.M."/>
            <person name="Hacquard S."/>
        </authorList>
    </citation>
    <scope>NUCLEOTIDE SEQUENCE</scope>
    <source>
        <strain evidence="3">MPI-CAGE-CH-0230</strain>
    </source>
</reference>
<dbReference type="Proteomes" id="UP000756346">
    <property type="component" value="Unassembled WGS sequence"/>
</dbReference>
<feature type="transmembrane region" description="Helical" evidence="2">
    <location>
        <begin position="78"/>
        <end position="95"/>
    </location>
</feature>
<evidence type="ECO:0000313" key="4">
    <source>
        <dbReference type="Proteomes" id="UP000756346"/>
    </source>
</evidence>
<dbReference type="EMBL" id="JAGTJQ010000010">
    <property type="protein sequence ID" value="KAH7021263.1"/>
    <property type="molecule type" value="Genomic_DNA"/>
</dbReference>
<gene>
    <name evidence="3" type="ORF">B0I36DRAFT_30719</name>
</gene>
<sequence length="132" mass="15166">MKKKKASWTFREHGKVRMGEKSKEIDAPRNEKEEHDSPLACLARQSVRGQRVGTPPKRPPFLDVFAWVRAMVRGWCQAVLRCFLIFSFCLSWIFVRTTVCVCVCVCLDTCLLLPWLTLACLQKGCVVFDADR</sequence>
<feature type="region of interest" description="Disordered" evidence="1">
    <location>
        <begin position="1"/>
        <end position="37"/>
    </location>
</feature>
<dbReference type="AlphaFoldDB" id="A0A9P8XZ79"/>
<keyword evidence="4" id="KW-1185">Reference proteome</keyword>
<dbReference type="GeneID" id="70181598"/>
<proteinExistence type="predicted"/>
<keyword evidence="2" id="KW-1133">Transmembrane helix</keyword>
<evidence type="ECO:0000313" key="3">
    <source>
        <dbReference type="EMBL" id="KAH7021263.1"/>
    </source>
</evidence>
<organism evidence="3 4">
    <name type="scientific">Microdochium trichocladiopsis</name>
    <dbReference type="NCBI Taxonomy" id="1682393"/>
    <lineage>
        <taxon>Eukaryota</taxon>
        <taxon>Fungi</taxon>
        <taxon>Dikarya</taxon>
        <taxon>Ascomycota</taxon>
        <taxon>Pezizomycotina</taxon>
        <taxon>Sordariomycetes</taxon>
        <taxon>Xylariomycetidae</taxon>
        <taxon>Xylariales</taxon>
        <taxon>Microdochiaceae</taxon>
        <taxon>Microdochium</taxon>
    </lineage>
</organism>
<accession>A0A9P8XZ79</accession>
<evidence type="ECO:0000256" key="1">
    <source>
        <dbReference type="SAM" id="MobiDB-lite"/>
    </source>
</evidence>
<evidence type="ECO:0008006" key="5">
    <source>
        <dbReference type="Google" id="ProtNLM"/>
    </source>
</evidence>
<evidence type="ECO:0000256" key="2">
    <source>
        <dbReference type="SAM" id="Phobius"/>
    </source>
</evidence>
<comment type="caution">
    <text evidence="3">The sequence shown here is derived from an EMBL/GenBank/DDBJ whole genome shotgun (WGS) entry which is preliminary data.</text>
</comment>
<name>A0A9P8XZ79_9PEZI</name>
<keyword evidence="2" id="KW-0812">Transmembrane</keyword>
<dbReference type="RefSeq" id="XP_046007464.1">
    <property type="nucleotide sequence ID" value="XM_046152052.1"/>
</dbReference>
<keyword evidence="2" id="KW-0472">Membrane</keyword>
<protein>
    <recommendedName>
        <fullName evidence="5">Transmembrane protein</fullName>
    </recommendedName>
</protein>
<feature type="compositionally biased region" description="Basic and acidic residues" evidence="1">
    <location>
        <begin position="10"/>
        <end position="37"/>
    </location>
</feature>